<dbReference type="Proteomes" id="UP000185612">
    <property type="component" value="Unassembled WGS sequence"/>
</dbReference>
<accession>A0A1Q5PY71</accession>
<evidence type="ECO:0000256" key="1">
    <source>
        <dbReference type="ARBA" id="ARBA00010062"/>
    </source>
</evidence>
<evidence type="ECO:0000313" key="6">
    <source>
        <dbReference type="Proteomes" id="UP000185612"/>
    </source>
</evidence>
<dbReference type="InterPro" id="IPR028082">
    <property type="entry name" value="Peripla_BP_I"/>
</dbReference>
<comment type="caution">
    <text evidence="5">The sequence shown here is derived from an EMBL/GenBank/DDBJ whole genome shotgun (WGS) entry which is preliminary data.</text>
</comment>
<evidence type="ECO:0000313" key="5">
    <source>
        <dbReference type="EMBL" id="OKL52558.1"/>
    </source>
</evidence>
<evidence type="ECO:0000259" key="4">
    <source>
        <dbReference type="Pfam" id="PF13458"/>
    </source>
</evidence>
<feature type="domain" description="Leucine-binding protein" evidence="4">
    <location>
        <begin position="54"/>
        <end position="376"/>
    </location>
</feature>
<proteinExistence type="inferred from homology"/>
<dbReference type="AlphaFoldDB" id="A0A1Q5PY71"/>
<dbReference type="OrthoDB" id="3268466at2"/>
<feature type="chain" id="PRO_5012908641" description="Leucine-binding protein domain-containing protein" evidence="3">
    <location>
        <begin position="27"/>
        <end position="418"/>
    </location>
</feature>
<dbReference type="RefSeq" id="WP_073822043.1">
    <property type="nucleotide sequence ID" value="NZ_MQVS01000001.1"/>
</dbReference>
<dbReference type="Pfam" id="PF13458">
    <property type="entry name" value="Peripla_BP_6"/>
    <property type="match status" value="1"/>
</dbReference>
<dbReference type="SUPFAM" id="SSF53822">
    <property type="entry name" value="Periplasmic binding protein-like I"/>
    <property type="match status" value="1"/>
</dbReference>
<dbReference type="Gene3D" id="3.40.50.2300">
    <property type="match status" value="2"/>
</dbReference>
<protein>
    <recommendedName>
        <fullName evidence="4">Leucine-binding protein domain-containing protein</fullName>
    </recommendedName>
</protein>
<keyword evidence="6" id="KW-1185">Reference proteome</keyword>
<keyword evidence="2 3" id="KW-0732">Signal</keyword>
<feature type="signal peptide" evidence="3">
    <location>
        <begin position="1"/>
        <end position="26"/>
    </location>
</feature>
<dbReference type="STRING" id="52770.BSZ40_00045"/>
<name>A0A1Q5PY71_9ACTO</name>
<dbReference type="InterPro" id="IPR028081">
    <property type="entry name" value="Leu-bd"/>
</dbReference>
<dbReference type="EMBL" id="MQVS01000001">
    <property type="protein sequence ID" value="OKL52558.1"/>
    <property type="molecule type" value="Genomic_DNA"/>
</dbReference>
<reference evidence="6" key="1">
    <citation type="submission" date="2016-12" db="EMBL/GenBank/DDBJ databases">
        <authorList>
            <person name="Meng X."/>
        </authorList>
    </citation>
    <scope>NUCLEOTIDE SEQUENCE [LARGE SCALE GENOMIC DNA]</scope>
    <source>
        <strain evidence="6">DSM 20732</strain>
    </source>
</reference>
<comment type="similarity">
    <text evidence="1">Belongs to the leucine-binding protein family.</text>
</comment>
<dbReference type="PROSITE" id="PS51257">
    <property type="entry name" value="PROKAR_LIPOPROTEIN"/>
    <property type="match status" value="1"/>
</dbReference>
<evidence type="ECO:0000256" key="3">
    <source>
        <dbReference type="SAM" id="SignalP"/>
    </source>
</evidence>
<gene>
    <name evidence="5" type="ORF">BSZ40_00045</name>
</gene>
<evidence type="ECO:0000256" key="2">
    <source>
        <dbReference type="ARBA" id="ARBA00022729"/>
    </source>
</evidence>
<organism evidence="5 6">
    <name type="scientific">Buchananella hordeovulneris</name>
    <dbReference type="NCBI Taxonomy" id="52770"/>
    <lineage>
        <taxon>Bacteria</taxon>
        <taxon>Bacillati</taxon>
        <taxon>Actinomycetota</taxon>
        <taxon>Actinomycetes</taxon>
        <taxon>Actinomycetales</taxon>
        <taxon>Actinomycetaceae</taxon>
        <taxon>Buchananella</taxon>
    </lineage>
</organism>
<sequence length="418" mass="42916">MTVTRWCLLIGGALAVSLALSACSSAEPTPTATPTAHTPLAPQLSYTPPAAQAVKIGVLVGPVQGDGSEFRPLAEGARIATYRLNLGGSPIELVVELDDGTAAGAKAAMERLVQARVSGVLVTGRGDYLADALQTAYRADTAALLLYSPQESPHAWTLAPTAGMVSSQMEATLRELKASRPFVVTAPGYLLNIDGAHRAELGDVQAIAHQIKNAVDKREVDAVAIAAPARQQAELVAAIQAQLGASQLPLLLSPEATTPLFGDLVVSSGATSGRLVAIGPDAGDAVALRPSVAGESAAAFFTSLRLAAGDETCQNLYSDDTCAQTSLWADATSHDGVVVLARAVEKAGSSDPQAVKTALATLKLGPVDGLVGPELDLRRGNALADGQLTSLYASTSDPGMRPLTADGEPPLALFWFAD</sequence>
<dbReference type="InParanoid" id="A0A1Q5PY71"/>